<dbReference type="Proteomes" id="UP000290204">
    <property type="component" value="Unassembled WGS sequence"/>
</dbReference>
<dbReference type="PANTHER" id="PTHR24421:SF58">
    <property type="entry name" value="SIGNAL TRANSDUCTION HISTIDINE-PROTEIN KINASE_PHOSPHATASE UHPB"/>
    <property type="match status" value="1"/>
</dbReference>
<dbReference type="Pfam" id="PF02518">
    <property type="entry name" value="HATPase_c"/>
    <property type="match status" value="1"/>
</dbReference>
<dbReference type="Pfam" id="PF00989">
    <property type="entry name" value="PAS"/>
    <property type="match status" value="1"/>
</dbReference>
<keyword evidence="3" id="KW-0902">Two-component regulatory system</keyword>
<dbReference type="PROSITE" id="PS50109">
    <property type="entry name" value="HIS_KIN"/>
    <property type="match status" value="1"/>
</dbReference>
<dbReference type="Gene3D" id="3.30.450.20">
    <property type="entry name" value="PAS domain"/>
    <property type="match status" value="1"/>
</dbReference>
<proteinExistence type="predicted"/>
<evidence type="ECO:0000256" key="2">
    <source>
        <dbReference type="ARBA" id="ARBA00022777"/>
    </source>
</evidence>
<dbReference type="NCBIfam" id="TIGR00229">
    <property type="entry name" value="sensory_box"/>
    <property type="match status" value="1"/>
</dbReference>
<name>A0A4Q1CJR8_9BACT</name>
<keyword evidence="2" id="KW-0418">Kinase</keyword>
<gene>
    <name evidence="7" type="ORF">ESA94_10390</name>
</gene>
<dbReference type="RefSeq" id="WP_129130821.1">
    <property type="nucleotide sequence ID" value="NZ_SDHW01000002.1"/>
</dbReference>
<protein>
    <submittedName>
        <fullName evidence="7">PAS domain S-box protein</fullName>
    </submittedName>
</protein>
<keyword evidence="1" id="KW-0808">Transferase</keyword>
<dbReference type="InterPro" id="IPR007891">
    <property type="entry name" value="CHASE3"/>
</dbReference>
<evidence type="ECO:0000256" key="1">
    <source>
        <dbReference type="ARBA" id="ARBA00022679"/>
    </source>
</evidence>
<keyword evidence="4" id="KW-1133">Transmembrane helix</keyword>
<dbReference type="InterPro" id="IPR011712">
    <property type="entry name" value="Sig_transdc_His_kin_sub3_dim/P"/>
</dbReference>
<dbReference type="InterPro" id="IPR000014">
    <property type="entry name" value="PAS"/>
</dbReference>
<keyword evidence="8" id="KW-1185">Reference proteome</keyword>
<dbReference type="Gene3D" id="1.20.5.1930">
    <property type="match status" value="1"/>
</dbReference>
<dbReference type="PANTHER" id="PTHR24421">
    <property type="entry name" value="NITRATE/NITRITE SENSOR PROTEIN NARX-RELATED"/>
    <property type="match status" value="1"/>
</dbReference>
<dbReference type="CDD" id="cd16917">
    <property type="entry name" value="HATPase_UhpB-NarQ-NarX-like"/>
    <property type="match status" value="1"/>
</dbReference>
<dbReference type="InterPro" id="IPR005467">
    <property type="entry name" value="His_kinase_dom"/>
</dbReference>
<evidence type="ECO:0000259" key="5">
    <source>
        <dbReference type="PROSITE" id="PS50109"/>
    </source>
</evidence>
<dbReference type="AlphaFoldDB" id="A0A4Q1CJR8"/>
<dbReference type="GO" id="GO:0000155">
    <property type="term" value="F:phosphorelay sensor kinase activity"/>
    <property type="evidence" value="ECO:0007669"/>
    <property type="project" value="InterPro"/>
</dbReference>
<dbReference type="InterPro" id="IPR013767">
    <property type="entry name" value="PAS_fold"/>
</dbReference>
<dbReference type="InterPro" id="IPR050482">
    <property type="entry name" value="Sensor_HK_TwoCompSys"/>
</dbReference>
<dbReference type="OrthoDB" id="1489936at2"/>
<evidence type="ECO:0000259" key="6">
    <source>
        <dbReference type="PROSITE" id="PS50112"/>
    </source>
</evidence>
<dbReference type="EMBL" id="SDHW01000002">
    <property type="protein sequence ID" value="RXK60860.1"/>
    <property type="molecule type" value="Genomic_DNA"/>
</dbReference>
<dbReference type="Pfam" id="PF07730">
    <property type="entry name" value="HisKA_3"/>
    <property type="match status" value="1"/>
</dbReference>
<organism evidence="7 8">
    <name type="scientific">Lacibacter luteus</name>
    <dbReference type="NCBI Taxonomy" id="2508719"/>
    <lineage>
        <taxon>Bacteria</taxon>
        <taxon>Pseudomonadati</taxon>
        <taxon>Bacteroidota</taxon>
        <taxon>Chitinophagia</taxon>
        <taxon>Chitinophagales</taxon>
        <taxon>Chitinophagaceae</taxon>
        <taxon>Lacibacter</taxon>
    </lineage>
</organism>
<dbReference type="PROSITE" id="PS50112">
    <property type="entry name" value="PAS"/>
    <property type="match status" value="1"/>
</dbReference>
<feature type="domain" description="PAS" evidence="6">
    <location>
        <begin position="219"/>
        <end position="261"/>
    </location>
</feature>
<dbReference type="InterPro" id="IPR036890">
    <property type="entry name" value="HATPase_C_sf"/>
</dbReference>
<dbReference type="GO" id="GO:0046983">
    <property type="term" value="F:protein dimerization activity"/>
    <property type="evidence" value="ECO:0007669"/>
    <property type="project" value="InterPro"/>
</dbReference>
<dbReference type="Pfam" id="PF05227">
    <property type="entry name" value="CHASE3"/>
    <property type="match status" value="1"/>
</dbReference>
<evidence type="ECO:0000256" key="3">
    <source>
        <dbReference type="ARBA" id="ARBA00023012"/>
    </source>
</evidence>
<feature type="transmembrane region" description="Helical" evidence="4">
    <location>
        <begin position="12"/>
        <end position="28"/>
    </location>
</feature>
<comment type="caution">
    <text evidence="7">The sequence shown here is derived from an EMBL/GenBank/DDBJ whole genome shotgun (WGS) entry which is preliminary data.</text>
</comment>
<dbReference type="CDD" id="cd00130">
    <property type="entry name" value="PAS"/>
    <property type="match status" value="1"/>
</dbReference>
<feature type="domain" description="Histidine kinase" evidence="5">
    <location>
        <begin position="370"/>
        <end position="561"/>
    </location>
</feature>
<sequence>MKLSIRTSIRLALLLFTILIVSIIFITIRRTVTLRETNQEAVYSEEIRYQLQQLLLAVMENETGARGYVITGNESFLEPLYASERTLKAYSSQLGHRIQSDDIKSIFNDSLKPLISKRIVFSRLLIKTKMLQNADEARLLIASGVGKRYTDSIRRFGVRINALQNNHLQQKRKENEVALRHMNVFLFAMLFIIFMLLVLNLRWLVLHFKKQKELVLRSSEETRRLIMNASLDAIICVDDSNRIIFWNSQAEHLFGWSFDEVKEKPFHQTIIPTAYRKHAENGIMSYLFSRNAESLDHIVETTVVTRYGKEFPVEFFAINVTAENNNFTCAYIRDISERKELQQQLLKQEKKIARAITATAIDAQEKERNVIGQELHDNINQLLAGTKLLLQTIITSSEKHAKQINMCIDAIGQVINENRRIAHEMVTPFLSEEIFVELIHKIASNMLGIVGIEVDIQLNNFDESFLSEKQKLTLYRIVQEQCTNIIKHANATKVVFSLESTDESVQLTISDNGTGMRAEKATEGIGLKNIASRLSVYNGTMDIVTSPGNGFILSVELQLEDLYQGV</sequence>
<keyword evidence="4" id="KW-0812">Transmembrane</keyword>
<dbReference type="SUPFAM" id="SSF55785">
    <property type="entry name" value="PYP-like sensor domain (PAS domain)"/>
    <property type="match status" value="1"/>
</dbReference>
<dbReference type="InterPro" id="IPR035965">
    <property type="entry name" value="PAS-like_dom_sf"/>
</dbReference>
<reference evidence="7 8" key="1">
    <citation type="submission" date="2019-01" db="EMBL/GenBank/DDBJ databases">
        <title>Lacibacter sp. strain TTM-7.</title>
        <authorList>
            <person name="Chen W.-M."/>
        </authorList>
    </citation>
    <scope>NUCLEOTIDE SEQUENCE [LARGE SCALE GENOMIC DNA]</scope>
    <source>
        <strain evidence="7 8">TTM-7</strain>
    </source>
</reference>
<dbReference type="GO" id="GO:0016020">
    <property type="term" value="C:membrane"/>
    <property type="evidence" value="ECO:0007669"/>
    <property type="project" value="InterPro"/>
</dbReference>
<evidence type="ECO:0000313" key="7">
    <source>
        <dbReference type="EMBL" id="RXK60860.1"/>
    </source>
</evidence>
<dbReference type="SUPFAM" id="SSF55874">
    <property type="entry name" value="ATPase domain of HSP90 chaperone/DNA topoisomerase II/histidine kinase"/>
    <property type="match status" value="1"/>
</dbReference>
<evidence type="ECO:0000256" key="4">
    <source>
        <dbReference type="SAM" id="Phobius"/>
    </source>
</evidence>
<dbReference type="CDD" id="cd19410">
    <property type="entry name" value="HK9-like_sensor"/>
    <property type="match status" value="1"/>
</dbReference>
<dbReference type="Gene3D" id="3.30.565.10">
    <property type="entry name" value="Histidine kinase-like ATPase, C-terminal domain"/>
    <property type="match status" value="1"/>
</dbReference>
<feature type="transmembrane region" description="Helical" evidence="4">
    <location>
        <begin position="184"/>
        <end position="205"/>
    </location>
</feature>
<keyword evidence="4" id="KW-0472">Membrane</keyword>
<accession>A0A4Q1CJR8</accession>
<dbReference type="SMART" id="SM00091">
    <property type="entry name" value="PAS"/>
    <property type="match status" value="1"/>
</dbReference>
<dbReference type="InterPro" id="IPR003594">
    <property type="entry name" value="HATPase_dom"/>
</dbReference>
<evidence type="ECO:0000313" key="8">
    <source>
        <dbReference type="Proteomes" id="UP000290204"/>
    </source>
</evidence>